<evidence type="ECO:0000256" key="2">
    <source>
        <dbReference type="SAM" id="MobiDB-lite"/>
    </source>
</evidence>
<sequence>MATSLEASTQLENTGQIELECQLVQEQLITLTTARSELLREFEQLISGSARLLLQIQEDASPASERKLHKYEAQKRLLEERLTSLETELREKAEKLAELDSKAGDYLLKVSSSGCFTEEDEELSPEGQEMLREAVLAEMINAEINAEDSLEGAVAVVDSSSDAELCSYNVKENGKLLDLDELNNISEDTVEAFFSDNIPVKPTNNSVEDEVKQIPISSDCDEKDATTFKWRQPSSELPSSEVEEAVPSSVPGKPAGSLTGTDAAAAAAAATTQENETSASKVNGVDNIVKD</sequence>
<feature type="compositionally biased region" description="Polar residues" evidence="2">
    <location>
        <begin position="271"/>
        <end position="281"/>
    </location>
</feature>
<accession>A0AAV2ST84</accession>
<comment type="caution">
    <text evidence="3">The sequence shown here is derived from an EMBL/GenBank/DDBJ whole genome shotgun (WGS) entry which is preliminary data.</text>
</comment>
<gene>
    <name evidence="3" type="ORF">MNOR_LOCUS41207</name>
</gene>
<feature type="region of interest" description="Disordered" evidence="2">
    <location>
        <begin position="230"/>
        <end position="291"/>
    </location>
</feature>
<proteinExistence type="predicted"/>
<feature type="compositionally biased region" description="Low complexity" evidence="2">
    <location>
        <begin position="233"/>
        <end position="251"/>
    </location>
</feature>
<evidence type="ECO:0000313" key="3">
    <source>
        <dbReference type="EMBL" id="CAL4246404.1"/>
    </source>
</evidence>
<evidence type="ECO:0000313" key="4">
    <source>
        <dbReference type="Proteomes" id="UP001497623"/>
    </source>
</evidence>
<organism evidence="3 4">
    <name type="scientific">Meganyctiphanes norvegica</name>
    <name type="common">Northern krill</name>
    <name type="synonym">Thysanopoda norvegica</name>
    <dbReference type="NCBI Taxonomy" id="48144"/>
    <lineage>
        <taxon>Eukaryota</taxon>
        <taxon>Metazoa</taxon>
        <taxon>Ecdysozoa</taxon>
        <taxon>Arthropoda</taxon>
        <taxon>Crustacea</taxon>
        <taxon>Multicrustacea</taxon>
        <taxon>Malacostraca</taxon>
        <taxon>Eumalacostraca</taxon>
        <taxon>Eucarida</taxon>
        <taxon>Euphausiacea</taxon>
        <taxon>Euphausiidae</taxon>
        <taxon>Meganyctiphanes</taxon>
    </lineage>
</organism>
<keyword evidence="4" id="KW-1185">Reference proteome</keyword>
<evidence type="ECO:0000256" key="1">
    <source>
        <dbReference type="SAM" id="Coils"/>
    </source>
</evidence>
<dbReference type="Proteomes" id="UP001497623">
    <property type="component" value="Unassembled WGS sequence"/>
</dbReference>
<keyword evidence="1" id="KW-0175">Coiled coil</keyword>
<feature type="non-terminal residue" evidence="3">
    <location>
        <position position="291"/>
    </location>
</feature>
<reference evidence="3 4" key="1">
    <citation type="submission" date="2024-05" db="EMBL/GenBank/DDBJ databases">
        <authorList>
            <person name="Wallberg A."/>
        </authorList>
    </citation>
    <scope>NUCLEOTIDE SEQUENCE [LARGE SCALE GENOMIC DNA]</scope>
</reference>
<protein>
    <submittedName>
        <fullName evidence="3">Uncharacterized protein</fullName>
    </submittedName>
</protein>
<feature type="coiled-coil region" evidence="1">
    <location>
        <begin position="68"/>
        <end position="102"/>
    </location>
</feature>
<dbReference type="AlphaFoldDB" id="A0AAV2ST84"/>
<name>A0AAV2ST84_MEGNR</name>
<dbReference type="EMBL" id="CAXKWB010144175">
    <property type="protein sequence ID" value="CAL4246404.1"/>
    <property type="molecule type" value="Genomic_DNA"/>
</dbReference>